<dbReference type="EMBL" id="ML143573">
    <property type="protein sequence ID" value="TBU21828.1"/>
    <property type="molecule type" value="Genomic_DNA"/>
</dbReference>
<organism evidence="1">
    <name type="scientific">Dichomitus squalens</name>
    <dbReference type="NCBI Taxonomy" id="114155"/>
    <lineage>
        <taxon>Eukaryota</taxon>
        <taxon>Fungi</taxon>
        <taxon>Dikarya</taxon>
        <taxon>Basidiomycota</taxon>
        <taxon>Agaricomycotina</taxon>
        <taxon>Agaricomycetes</taxon>
        <taxon>Polyporales</taxon>
        <taxon>Polyporaceae</taxon>
        <taxon>Dichomitus</taxon>
    </lineage>
</organism>
<evidence type="ECO:0000313" key="1">
    <source>
        <dbReference type="EMBL" id="TBU21828.1"/>
    </source>
</evidence>
<sequence length="136" mass="15166">MAGRRSGTLKWRQPSGCWRVVCSLLYHRGRGRMSRKTRRWSICDKSSPTWRCRCVARSSTSRAAATALRGCTVDTLGGSGHALPLFARSRCRCWQLRCGRRGNVGDWKLAGLEQPGVDGPYRDRSSAATYEKAGNM</sequence>
<name>A0A4Q9M6W4_9APHY</name>
<reference evidence="1" key="1">
    <citation type="submission" date="2019-01" db="EMBL/GenBank/DDBJ databases">
        <title>Draft genome sequences of three monokaryotic isolates of the white-rot basidiomycete fungus Dichomitus squalens.</title>
        <authorList>
            <consortium name="DOE Joint Genome Institute"/>
            <person name="Lopez S.C."/>
            <person name="Andreopoulos B."/>
            <person name="Pangilinan J."/>
            <person name="Lipzen A."/>
            <person name="Riley R."/>
            <person name="Ahrendt S."/>
            <person name="Ng V."/>
            <person name="Barry K."/>
            <person name="Daum C."/>
            <person name="Grigoriev I.V."/>
            <person name="Hilden K.S."/>
            <person name="Makela M.R."/>
            <person name="de Vries R.P."/>
        </authorList>
    </citation>
    <scope>NUCLEOTIDE SEQUENCE [LARGE SCALE GENOMIC DNA]</scope>
    <source>
        <strain evidence="1">OM18370.1</strain>
    </source>
</reference>
<protein>
    <submittedName>
        <fullName evidence="1">Uncharacterized protein</fullName>
    </submittedName>
</protein>
<accession>A0A4Q9M6W4</accession>
<dbReference type="Proteomes" id="UP000292957">
    <property type="component" value="Unassembled WGS sequence"/>
</dbReference>
<dbReference type="AlphaFoldDB" id="A0A4Q9M6W4"/>
<proteinExistence type="predicted"/>
<gene>
    <name evidence="1" type="ORF">BD311DRAFT_180665</name>
</gene>